<gene>
    <name evidence="1" type="ORF">JCM15093_964</name>
</gene>
<reference evidence="1 2" key="1">
    <citation type="journal article" date="2015" name="Microbes Environ.">
        <title>Distribution and evolution of nitrogen fixation genes in the phylum bacteroidetes.</title>
        <authorList>
            <person name="Inoue J."/>
            <person name="Oshima K."/>
            <person name="Suda W."/>
            <person name="Sakamoto M."/>
            <person name="Iino T."/>
            <person name="Noda S."/>
            <person name="Hongoh Y."/>
            <person name="Hattori M."/>
            <person name="Ohkuma M."/>
        </authorList>
    </citation>
    <scope>NUCLEOTIDE SEQUENCE [LARGE SCALE GENOMIC DNA]</scope>
    <source>
        <strain evidence="1 2">JCM 15093</strain>
    </source>
</reference>
<dbReference type="Proteomes" id="UP000027601">
    <property type="component" value="Unassembled WGS sequence"/>
</dbReference>
<dbReference type="RefSeq" id="WP_226992442.1">
    <property type="nucleotide sequence ID" value="NZ_BAJS01000003.1"/>
</dbReference>
<protein>
    <submittedName>
        <fullName evidence="1">Uncharacterized protein</fullName>
    </submittedName>
</protein>
<comment type="caution">
    <text evidence="1">The sequence shown here is derived from an EMBL/GenBank/DDBJ whole genome shotgun (WGS) entry which is preliminary data.</text>
</comment>
<dbReference type="AlphaFoldDB" id="A0A069D066"/>
<keyword evidence="2" id="KW-1185">Reference proteome</keyword>
<evidence type="ECO:0000313" key="1">
    <source>
        <dbReference type="EMBL" id="GAK35837.1"/>
    </source>
</evidence>
<accession>A0A069D066</accession>
<proteinExistence type="predicted"/>
<dbReference type="EMBL" id="BAJS01000003">
    <property type="protein sequence ID" value="GAK35837.1"/>
    <property type="molecule type" value="Genomic_DNA"/>
</dbReference>
<evidence type="ECO:0000313" key="2">
    <source>
        <dbReference type="Proteomes" id="UP000027601"/>
    </source>
</evidence>
<name>A0A069D066_9BACE</name>
<organism evidence="1 2">
    <name type="scientific">Bacteroides graminisolvens DSM 19988 = JCM 15093</name>
    <dbReference type="NCBI Taxonomy" id="1121097"/>
    <lineage>
        <taxon>Bacteria</taxon>
        <taxon>Pseudomonadati</taxon>
        <taxon>Bacteroidota</taxon>
        <taxon>Bacteroidia</taxon>
        <taxon>Bacteroidales</taxon>
        <taxon>Bacteroidaceae</taxon>
        <taxon>Bacteroides</taxon>
    </lineage>
</organism>
<sequence length="97" mass="10662">MKAIINKLLLLAAILCITACEKQGDKIYLSSLEEGELVSSESEVALSMANSKQIVLSLAWNNSDLSVSDPSMQAPNLVSARCRHPPRKHLPRMCLNR</sequence>